<evidence type="ECO:0000313" key="2">
    <source>
        <dbReference type="Proteomes" id="UP000309997"/>
    </source>
</evidence>
<dbReference type="EMBL" id="RCHU02000016">
    <property type="protein sequence ID" value="KAL3569932.1"/>
    <property type="molecule type" value="Genomic_DNA"/>
</dbReference>
<reference evidence="1 2" key="1">
    <citation type="journal article" date="2024" name="Plant Biotechnol. J.">
        <title>Genome and CRISPR/Cas9 system of a widespread forest tree (Populus alba) in the world.</title>
        <authorList>
            <person name="Liu Y.J."/>
            <person name="Jiang P.F."/>
            <person name="Han X.M."/>
            <person name="Li X.Y."/>
            <person name="Wang H.M."/>
            <person name="Wang Y.J."/>
            <person name="Wang X.X."/>
            <person name="Zeng Q.Y."/>
        </authorList>
    </citation>
    <scope>NUCLEOTIDE SEQUENCE [LARGE SCALE GENOMIC DNA]</scope>
    <source>
        <strain evidence="2">cv. PAL-ZL1</strain>
    </source>
</reference>
<dbReference type="Proteomes" id="UP000309997">
    <property type="component" value="Unassembled WGS sequence"/>
</dbReference>
<sequence>MSRLDGSKGIKSVFGIAPSEHLSSSYSINEKKPLPLKDDKFSAFSLSLRRRRILQCITEDDVPVDHHHNNNNNNNGQNHGNENDNQVIEVSSNGDPVDVEDFNTHNDKPNGVAPQSSILAEAEKQWWLQREAALQDTIKHLQNETDSLIKTQATFEETIKQLQGENDSHIQKEVTFEETIKQLQDENDSHIQKEATFEDTIKQLKTENDSHMQKEAGLEMKIMQLQREKDFWLQKEASLEEKIGQLDSEKDSWAVSENTTKEIVGRMNIDITSLRMQVVELEYSRNSLVKENQQLKESVSDLKLQLQNVETQQSISSANTSELGKNDAEKEDLNSQIEAACALVDKLITENAELVEKVNELYIKLDQQKTAATASLSSSAGSDVILRSSELANGTPPMSESSESALDLKSESLDADPPAAALPQSSEPDAEEIVQIPLDDNEVPDVEMQAEDKSGVPLTDAPLIGAPFRSTKRFGADGKRFEQLAFLNLAQSVVCLIWSYIMIKIWSTGSGGAPWWSYWSPGITNTIGPAMGIEALKYISYPAQVLAKSSKMIPVMFMGCLVYGVSYTVPEYLCTFLVAGGVSTFALLKTSSKTINKLARPNAPIGYGLCFLNLAFDGFTNATQDSLKSRYPKTSAWDIMLGMNLWGTIYNLIYMFGWPHGIGYEAIEFCKQHPEAAWDILLYCLCGAVGQNFIFLTISRFGSLANTTITTTRKFVSIVVSSVLSGNPLSAKQWGCVAMVFSGLSYQIYLKWRKLQKLPKKRKPM</sequence>
<name>A0ACC4AVI1_POPAL</name>
<evidence type="ECO:0000313" key="1">
    <source>
        <dbReference type="EMBL" id="KAL3569932.1"/>
    </source>
</evidence>
<accession>A0ACC4AVI1</accession>
<organism evidence="1 2">
    <name type="scientific">Populus alba</name>
    <name type="common">White poplar</name>
    <dbReference type="NCBI Taxonomy" id="43335"/>
    <lineage>
        <taxon>Eukaryota</taxon>
        <taxon>Viridiplantae</taxon>
        <taxon>Streptophyta</taxon>
        <taxon>Embryophyta</taxon>
        <taxon>Tracheophyta</taxon>
        <taxon>Spermatophyta</taxon>
        <taxon>Magnoliopsida</taxon>
        <taxon>eudicotyledons</taxon>
        <taxon>Gunneridae</taxon>
        <taxon>Pentapetalae</taxon>
        <taxon>rosids</taxon>
        <taxon>fabids</taxon>
        <taxon>Malpighiales</taxon>
        <taxon>Salicaceae</taxon>
        <taxon>Saliceae</taxon>
        <taxon>Populus</taxon>
    </lineage>
</organism>
<proteinExistence type="predicted"/>
<comment type="caution">
    <text evidence="1">The sequence shown here is derived from an EMBL/GenBank/DDBJ whole genome shotgun (WGS) entry which is preliminary data.</text>
</comment>
<protein>
    <submittedName>
        <fullName evidence="1">Uncharacterized protein</fullName>
    </submittedName>
</protein>
<gene>
    <name evidence="1" type="ORF">D5086_029822</name>
</gene>
<keyword evidence="2" id="KW-1185">Reference proteome</keyword>